<sequence>MHTTVPPQALPPTRSLSRATQMRWLGIVGGVAIGLALLWSALAALFHHDAAPPPTTPPGMLRLTREQMAGLQTLRVGVGESDHRTLASGAITVDGDRSTPVLLPYAGQVVKVLADAGQYVKPGQPLLLIQTSDFVDARSGLFSARAAFQNAQAQLATATRNAERQKQIFETAGGAQKDYQQAQTDLIAAQATARTAAATLGAARDKLAILGKSAGEIGALERVGEVSGIHDRTTLHAPVGGLIASRDVAAGQYVAQGGDKPVMTITDPSHVWLIAQLAEGDASAVHVGDTVTVTTPALPGRSFHATIDLVGAALDPQTHRLPVRATIANPDGALKPQMFASFSIQRAQQSAALRVPVAAVIHEGDSARVWVVRPDGLLQARTVTAGDEQDGQVVILSGLNPGERIVTAGALFVNEAGLGE</sequence>
<dbReference type="Gene3D" id="2.40.30.170">
    <property type="match status" value="1"/>
</dbReference>
<comment type="similarity">
    <text evidence="1">Belongs to the membrane fusion protein (MFP) (TC 8.A.1) family.</text>
</comment>
<protein>
    <submittedName>
        <fullName evidence="6">Hemolysin secretion protein D</fullName>
    </submittedName>
</protein>
<dbReference type="Pfam" id="PF25954">
    <property type="entry name" value="Beta-barrel_RND_2"/>
    <property type="match status" value="1"/>
</dbReference>
<name>A0ABQ3LJQ0_9SPHN</name>
<dbReference type="PANTHER" id="PTHR30097:SF15">
    <property type="entry name" value="CATION EFFLUX SYSTEM PROTEIN CUSB"/>
    <property type="match status" value="1"/>
</dbReference>
<evidence type="ECO:0000256" key="3">
    <source>
        <dbReference type="SAM" id="Phobius"/>
    </source>
</evidence>
<accession>A0ABQ3LJQ0</accession>
<feature type="domain" description="Multidrug resistance protein MdtA-like C-terminal permuted SH3" evidence="5">
    <location>
        <begin position="352"/>
        <end position="409"/>
    </location>
</feature>
<dbReference type="SUPFAM" id="SSF111369">
    <property type="entry name" value="HlyD-like secretion proteins"/>
    <property type="match status" value="1"/>
</dbReference>
<evidence type="ECO:0000313" key="7">
    <source>
        <dbReference type="Proteomes" id="UP000652430"/>
    </source>
</evidence>
<keyword evidence="3" id="KW-0472">Membrane</keyword>
<evidence type="ECO:0000259" key="5">
    <source>
        <dbReference type="Pfam" id="PF25967"/>
    </source>
</evidence>
<organism evidence="6 7">
    <name type="scientific">Sphingomonas glacialis</name>
    <dbReference type="NCBI Taxonomy" id="658225"/>
    <lineage>
        <taxon>Bacteria</taxon>
        <taxon>Pseudomonadati</taxon>
        <taxon>Pseudomonadota</taxon>
        <taxon>Alphaproteobacteria</taxon>
        <taxon>Sphingomonadales</taxon>
        <taxon>Sphingomonadaceae</taxon>
        <taxon>Sphingomonas</taxon>
    </lineage>
</organism>
<dbReference type="Pfam" id="PF25967">
    <property type="entry name" value="RND-MFP_C"/>
    <property type="match status" value="1"/>
</dbReference>
<keyword evidence="2" id="KW-0813">Transport</keyword>
<comment type="caution">
    <text evidence="6">The sequence shown here is derived from an EMBL/GenBank/DDBJ whole genome shotgun (WGS) entry which is preliminary data.</text>
</comment>
<feature type="transmembrane region" description="Helical" evidence="3">
    <location>
        <begin position="24"/>
        <end position="46"/>
    </location>
</feature>
<keyword evidence="3" id="KW-0812">Transmembrane</keyword>
<proteinExistence type="inferred from homology"/>
<dbReference type="EMBL" id="BNAQ01000003">
    <property type="protein sequence ID" value="GHH17611.1"/>
    <property type="molecule type" value="Genomic_DNA"/>
</dbReference>
<dbReference type="Gene3D" id="1.10.287.470">
    <property type="entry name" value="Helix hairpin bin"/>
    <property type="match status" value="1"/>
</dbReference>
<dbReference type="NCBIfam" id="TIGR01730">
    <property type="entry name" value="RND_mfp"/>
    <property type="match status" value="1"/>
</dbReference>
<dbReference type="PANTHER" id="PTHR30097">
    <property type="entry name" value="CATION EFFLUX SYSTEM PROTEIN CUSB"/>
    <property type="match status" value="1"/>
</dbReference>
<evidence type="ECO:0000313" key="6">
    <source>
        <dbReference type="EMBL" id="GHH17611.1"/>
    </source>
</evidence>
<reference evidence="7" key="1">
    <citation type="journal article" date="2019" name="Int. J. Syst. Evol. Microbiol.">
        <title>The Global Catalogue of Microorganisms (GCM) 10K type strain sequencing project: providing services to taxonomists for standard genome sequencing and annotation.</title>
        <authorList>
            <consortium name="The Broad Institute Genomics Platform"/>
            <consortium name="The Broad Institute Genome Sequencing Center for Infectious Disease"/>
            <person name="Wu L."/>
            <person name="Ma J."/>
        </authorList>
    </citation>
    <scope>NUCLEOTIDE SEQUENCE [LARGE SCALE GENOMIC DNA]</scope>
    <source>
        <strain evidence="7">CGMCC 1.8957</strain>
    </source>
</reference>
<dbReference type="Proteomes" id="UP000652430">
    <property type="component" value="Unassembled WGS sequence"/>
</dbReference>
<keyword evidence="7" id="KW-1185">Reference proteome</keyword>
<keyword evidence="3" id="KW-1133">Transmembrane helix</keyword>
<evidence type="ECO:0000256" key="1">
    <source>
        <dbReference type="ARBA" id="ARBA00009477"/>
    </source>
</evidence>
<dbReference type="InterPro" id="IPR051909">
    <property type="entry name" value="MFP_Cation_Efflux"/>
</dbReference>
<feature type="domain" description="CusB-like beta-barrel" evidence="4">
    <location>
        <begin position="271"/>
        <end position="347"/>
    </location>
</feature>
<dbReference type="Gene3D" id="2.40.420.20">
    <property type="match status" value="1"/>
</dbReference>
<dbReference type="RefSeq" id="WP_189676345.1">
    <property type="nucleotide sequence ID" value="NZ_BNAQ01000003.1"/>
</dbReference>
<evidence type="ECO:0000259" key="4">
    <source>
        <dbReference type="Pfam" id="PF25954"/>
    </source>
</evidence>
<dbReference type="InterPro" id="IPR006143">
    <property type="entry name" value="RND_pump_MFP"/>
</dbReference>
<evidence type="ECO:0000256" key="2">
    <source>
        <dbReference type="ARBA" id="ARBA00022448"/>
    </source>
</evidence>
<dbReference type="InterPro" id="IPR058792">
    <property type="entry name" value="Beta-barrel_RND_2"/>
</dbReference>
<dbReference type="InterPro" id="IPR058627">
    <property type="entry name" value="MdtA-like_C"/>
</dbReference>
<gene>
    <name evidence="6" type="ORF">GCM10008023_22360</name>
</gene>